<dbReference type="InterPro" id="IPR036365">
    <property type="entry name" value="PGBD-like_sf"/>
</dbReference>
<dbReference type="AlphaFoldDB" id="I4VWI4"/>
<dbReference type="InterPro" id="IPR036366">
    <property type="entry name" value="PGBDSf"/>
</dbReference>
<dbReference type="SUPFAM" id="SSF141523">
    <property type="entry name" value="L,D-transpeptidase catalytic domain-like"/>
    <property type="match status" value="1"/>
</dbReference>
<dbReference type="eggNOG" id="COG2989">
    <property type="taxonomic scope" value="Bacteria"/>
</dbReference>
<dbReference type="PANTHER" id="PTHR41533">
    <property type="entry name" value="L,D-TRANSPEPTIDASE HI_1667-RELATED"/>
    <property type="match status" value="1"/>
</dbReference>
<dbReference type="EMBL" id="AJXU01000018">
    <property type="protein sequence ID" value="EIL91575.1"/>
    <property type="molecule type" value="Genomic_DNA"/>
</dbReference>
<dbReference type="InterPro" id="IPR052905">
    <property type="entry name" value="LD-transpeptidase_YkuD-like"/>
</dbReference>
<protein>
    <recommendedName>
        <fullName evidence="8">L,D-TPase catalytic domain-containing protein</fullName>
    </recommendedName>
</protein>
<proteinExistence type="inferred from homology"/>
<dbReference type="GO" id="GO:0009252">
    <property type="term" value="P:peptidoglycan biosynthetic process"/>
    <property type="evidence" value="ECO:0007669"/>
    <property type="project" value="UniProtKB-UniPathway"/>
</dbReference>
<dbReference type="Pfam" id="PF01471">
    <property type="entry name" value="PG_binding_1"/>
    <property type="match status" value="1"/>
</dbReference>
<dbReference type="Pfam" id="PF20142">
    <property type="entry name" value="Scaffold"/>
    <property type="match status" value="1"/>
</dbReference>
<evidence type="ECO:0000256" key="7">
    <source>
        <dbReference type="PROSITE-ProRule" id="PRU01373"/>
    </source>
</evidence>
<dbReference type="GO" id="GO:0071555">
    <property type="term" value="P:cell wall organization"/>
    <property type="evidence" value="ECO:0007669"/>
    <property type="project" value="UniProtKB-UniRule"/>
</dbReference>
<evidence type="ECO:0000256" key="3">
    <source>
        <dbReference type="ARBA" id="ARBA00022679"/>
    </source>
</evidence>
<dbReference type="SUPFAM" id="SSF47090">
    <property type="entry name" value="PGBD-like"/>
    <property type="match status" value="1"/>
</dbReference>
<reference evidence="9 10" key="1">
    <citation type="journal article" date="2012" name="J. Bacteriol.">
        <title>Genome sequences for six rhodanobacter strains, isolated from soils and the terrestrial subsurface, with variable denitrification capabilities.</title>
        <authorList>
            <person name="Kostka J.E."/>
            <person name="Green S.J."/>
            <person name="Rishishwar L."/>
            <person name="Prakash O."/>
            <person name="Katz L.S."/>
            <person name="Marino-Ramirez L."/>
            <person name="Jordan I.K."/>
            <person name="Munk C."/>
            <person name="Ivanova N."/>
            <person name="Mikhailova N."/>
            <person name="Watson D.B."/>
            <person name="Brown S.D."/>
            <person name="Palumbo A.V."/>
            <person name="Brooks S.C."/>
        </authorList>
    </citation>
    <scope>NUCLEOTIDE SEQUENCE [LARGE SCALE GENOMIC DNA]</scope>
    <source>
        <strain evidence="10">Jip2T</strain>
    </source>
</reference>
<keyword evidence="10" id="KW-1185">Reference proteome</keyword>
<accession>I4VWI4</accession>
<keyword evidence="6 7" id="KW-0961">Cell wall biogenesis/degradation</keyword>
<dbReference type="CDD" id="cd16913">
    <property type="entry name" value="YkuD_like"/>
    <property type="match status" value="1"/>
</dbReference>
<evidence type="ECO:0000256" key="5">
    <source>
        <dbReference type="ARBA" id="ARBA00022984"/>
    </source>
</evidence>
<dbReference type="GO" id="GO:0016740">
    <property type="term" value="F:transferase activity"/>
    <property type="evidence" value="ECO:0007669"/>
    <property type="project" value="UniProtKB-KW"/>
</dbReference>
<dbReference type="PANTHER" id="PTHR41533:SF2">
    <property type="entry name" value="BLR7131 PROTEIN"/>
    <property type="match status" value="1"/>
</dbReference>
<dbReference type="STRING" id="1163408.UU9_03917"/>
<dbReference type="Proteomes" id="UP000004210">
    <property type="component" value="Unassembled WGS sequence"/>
</dbReference>
<dbReference type="UniPathway" id="UPA00219"/>
<evidence type="ECO:0000259" key="8">
    <source>
        <dbReference type="PROSITE" id="PS52029"/>
    </source>
</evidence>
<evidence type="ECO:0000313" key="10">
    <source>
        <dbReference type="Proteomes" id="UP000004210"/>
    </source>
</evidence>
<comment type="similarity">
    <text evidence="2">Belongs to the YkuD family.</text>
</comment>
<evidence type="ECO:0000313" key="9">
    <source>
        <dbReference type="EMBL" id="EIL91575.1"/>
    </source>
</evidence>
<dbReference type="PROSITE" id="PS52029">
    <property type="entry name" value="LD_TPASE"/>
    <property type="match status" value="1"/>
</dbReference>
<gene>
    <name evidence="9" type="ORF">UU9_03917</name>
</gene>
<dbReference type="GO" id="GO:0004180">
    <property type="term" value="F:carboxypeptidase activity"/>
    <property type="evidence" value="ECO:0007669"/>
    <property type="project" value="UniProtKB-ARBA"/>
</dbReference>
<dbReference type="InterPro" id="IPR005490">
    <property type="entry name" value="LD_TPept_cat_dom"/>
</dbReference>
<dbReference type="InterPro" id="IPR045380">
    <property type="entry name" value="LD_TPept_scaffold_dom"/>
</dbReference>
<dbReference type="InterPro" id="IPR038063">
    <property type="entry name" value="Transpep_catalytic_dom"/>
</dbReference>
<name>I4VWI4_9GAMM</name>
<feature type="active site" description="Nucleophile" evidence="7">
    <location>
        <position position="480"/>
    </location>
</feature>
<feature type="active site" description="Proton donor/acceptor" evidence="7">
    <location>
        <position position="461"/>
    </location>
</feature>
<dbReference type="Pfam" id="PF03734">
    <property type="entry name" value="YkuD"/>
    <property type="match status" value="1"/>
</dbReference>
<sequence>MPVSPYTVMMSADDVDREVNAMPPSLRCIAMLLLLFGAGLPAWPLAAQPADPAAALIREQLQPTLDAPTAGLGKARAQFYALGGFAPAWTRATDVDSLLVALRGMSADGLDPADYALDELLRQRAALADSRATAMQRARFDLLATDACLTALAHLYRGKVDPASLDTHWNFDARQPAPGQGVQSVRDALAQGQLAELFARARPQNPLYDELRAALARWRGVAAQGGWASIPVGPTLKPGMRDARVPALRQRLRVAGYLPPAVDAAAGAGSPEDYDAATEQALRQFQSVQYLTVDGQLGPATLAALNVPVAARIDQLRVNLERARWLLHQLHGDFMMVDIAGYRVAYYRDGKPVWRSRVQVGKPYRSTPAFKSQVTYLTLNPTWTVPPTILKNDVLPKVRRNRGYLAANHIRVLDGQGRERSPASVDWANPRGIVLRQDAGPHNSLGRLVIRFPNDYAVYLHDTPHQELFANPQRATSSGCIRVERPRELAELLLDDPVRWNRAAIDSAIDTGKTQNVTLARPVTLLLAYWTVDLREDGRIGFRPDIYQRDAPVLAALDRPRVSP</sequence>
<dbReference type="Gene3D" id="2.40.440.10">
    <property type="entry name" value="L,D-transpeptidase catalytic domain-like"/>
    <property type="match status" value="1"/>
</dbReference>
<evidence type="ECO:0000256" key="2">
    <source>
        <dbReference type="ARBA" id="ARBA00005992"/>
    </source>
</evidence>
<comment type="pathway">
    <text evidence="1 7">Cell wall biogenesis; peptidoglycan biosynthesis.</text>
</comment>
<keyword evidence="4 7" id="KW-0133">Cell shape</keyword>
<organism evidence="9 10">
    <name type="scientific">Rhodanobacter fulvus Jip2</name>
    <dbReference type="NCBI Taxonomy" id="1163408"/>
    <lineage>
        <taxon>Bacteria</taxon>
        <taxon>Pseudomonadati</taxon>
        <taxon>Pseudomonadota</taxon>
        <taxon>Gammaproteobacteria</taxon>
        <taxon>Lysobacterales</taxon>
        <taxon>Rhodanobacteraceae</taxon>
        <taxon>Rhodanobacter</taxon>
    </lineage>
</organism>
<dbReference type="Gene3D" id="1.10.101.10">
    <property type="entry name" value="PGBD-like superfamily/PGBD"/>
    <property type="match status" value="1"/>
</dbReference>
<keyword evidence="3" id="KW-0808">Transferase</keyword>
<feature type="domain" description="L,D-TPase catalytic" evidence="8">
    <location>
        <begin position="333"/>
        <end position="501"/>
    </location>
</feature>
<dbReference type="PATRIC" id="fig|1163408.3.peg.803"/>
<evidence type="ECO:0000256" key="6">
    <source>
        <dbReference type="ARBA" id="ARBA00023316"/>
    </source>
</evidence>
<keyword evidence="5 7" id="KW-0573">Peptidoglycan synthesis</keyword>
<evidence type="ECO:0000256" key="4">
    <source>
        <dbReference type="ARBA" id="ARBA00022960"/>
    </source>
</evidence>
<dbReference type="GO" id="GO:0008360">
    <property type="term" value="P:regulation of cell shape"/>
    <property type="evidence" value="ECO:0007669"/>
    <property type="project" value="UniProtKB-UniRule"/>
</dbReference>
<evidence type="ECO:0000256" key="1">
    <source>
        <dbReference type="ARBA" id="ARBA00004752"/>
    </source>
</evidence>
<dbReference type="InterPro" id="IPR002477">
    <property type="entry name" value="Peptidoglycan-bd-like"/>
</dbReference>
<comment type="caution">
    <text evidence="9">The sequence shown here is derived from an EMBL/GenBank/DDBJ whole genome shotgun (WGS) entry which is preliminary data.</text>
</comment>